<keyword evidence="1" id="KW-0472">Membrane</keyword>
<dbReference type="Proteomes" id="UP001156905">
    <property type="component" value="Unassembled WGS sequence"/>
</dbReference>
<sequence length="66" mass="7378">MNPSPDRDVKDPCSSGMLRRYPEDEQMKFWTTAAWVILIGISVSACAFEPDNKPAYGQANGKKSDR</sequence>
<organism evidence="2 3">
    <name type="scientific">Bradyrhizobium iriomotense</name>
    <dbReference type="NCBI Taxonomy" id="441950"/>
    <lineage>
        <taxon>Bacteria</taxon>
        <taxon>Pseudomonadati</taxon>
        <taxon>Pseudomonadota</taxon>
        <taxon>Alphaproteobacteria</taxon>
        <taxon>Hyphomicrobiales</taxon>
        <taxon>Nitrobacteraceae</taxon>
        <taxon>Bradyrhizobium</taxon>
    </lineage>
</organism>
<evidence type="ECO:0008006" key="4">
    <source>
        <dbReference type="Google" id="ProtNLM"/>
    </source>
</evidence>
<keyword evidence="3" id="KW-1185">Reference proteome</keyword>
<evidence type="ECO:0000313" key="3">
    <source>
        <dbReference type="Proteomes" id="UP001156905"/>
    </source>
</evidence>
<accession>A0ABQ6B2P0</accession>
<evidence type="ECO:0000256" key="1">
    <source>
        <dbReference type="SAM" id="Phobius"/>
    </source>
</evidence>
<keyword evidence="1" id="KW-1133">Transmembrane helix</keyword>
<gene>
    <name evidence="2" type="ORF">GCM10007857_54000</name>
</gene>
<reference evidence="3" key="1">
    <citation type="journal article" date="2019" name="Int. J. Syst. Evol. Microbiol.">
        <title>The Global Catalogue of Microorganisms (GCM) 10K type strain sequencing project: providing services to taxonomists for standard genome sequencing and annotation.</title>
        <authorList>
            <consortium name="The Broad Institute Genomics Platform"/>
            <consortium name="The Broad Institute Genome Sequencing Center for Infectious Disease"/>
            <person name="Wu L."/>
            <person name="Ma J."/>
        </authorList>
    </citation>
    <scope>NUCLEOTIDE SEQUENCE [LARGE SCALE GENOMIC DNA]</scope>
    <source>
        <strain evidence="3">NBRC 102520</strain>
    </source>
</reference>
<evidence type="ECO:0000313" key="2">
    <source>
        <dbReference type="EMBL" id="GLR88687.1"/>
    </source>
</evidence>
<protein>
    <recommendedName>
        <fullName evidence="4">Lipoprotein</fullName>
    </recommendedName>
</protein>
<name>A0ABQ6B2P0_9BRAD</name>
<comment type="caution">
    <text evidence="2">The sequence shown here is derived from an EMBL/GenBank/DDBJ whole genome shotgun (WGS) entry which is preliminary data.</text>
</comment>
<keyword evidence="1" id="KW-0812">Transmembrane</keyword>
<feature type="transmembrane region" description="Helical" evidence="1">
    <location>
        <begin position="29"/>
        <end position="48"/>
    </location>
</feature>
<proteinExistence type="predicted"/>
<dbReference type="EMBL" id="BSOW01000020">
    <property type="protein sequence ID" value="GLR88687.1"/>
    <property type="molecule type" value="Genomic_DNA"/>
</dbReference>